<keyword evidence="2" id="KW-1185">Reference proteome</keyword>
<organism evidence="1 2">
    <name type="scientific">Pannonibacter tanglangensis</name>
    <dbReference type="NCBI Taxonomy" id="2750084"/>
    <lineage>
        <taxon>Bacteria</taxon>
        <taxon>Pseudomonadati</taxon>
        <taxon>Pseudomonadota</taxon>
        <taxon>Alphaproteobacteria</taxon>
        <taxon>Hyphomicrobiales</taxon>
        <taxon>Stappiaceae</taxon>
        <taxon>Pannonibacter</taxon>
    </lineage>
</organism>
<gene>
    <name evidence="1" type="ORF">GWI72_19555</name>
</gene>
<protein>
    <submittedName>
        <fullName evidence="1">DUF1045 domain-containing protein</fullName>
    </submittedName>
</protein>
<dbReference type="NCBIfam" id="TIGR03223">
    <property type="entry name" value="Phn_opern_protn"/>
    <property type="match status" value="1"/>
</dbReference>
<accession>A0A7X5F644</accession>
<dbReference type="Pfam" id="PF06299">
    <property type="entry name" value="DUF1045"/>
    <property type="match status" value="1"/>
</dbReference>
<dbReference type="RefSeq" id="WP_161709708.1">
    <property type="nucleotide sequence ID" value="NZ_JAABLQ010000004.1"/>
</dbReference>
<sequence>MRYAVYYTAPVDAELTRLGATWLGRDAVTDTPLTQPEVDGLTADEVASLTTDPRRYGFHATLKAPFSLKDGVSEADLVDGFRRFCARAAAFEIPALDVTLLGRFLALTPQPASADINAFAAACVTAFEPFRAPLSEADIARRMASGLNARQQELLAAWGYPYIFEDFRFHMTLSVKLDDDVARAALQQAAETYFASVIRRPHAIASLGLFREPERNAPFRMVEVLPLTGALSPAEPTLGQAL</sequence>
<dbReference type="PIRSF" id="PIRSF033328">
    <property type="entry name" value="Phest_Mll4975"/>
    <property type="match status" value="1"/>
</dbReference>
<dbReference type="Gene3D" id="3.90.1140.10">
    <property type="entry name" value="Cyclic phosphodiesterase"/>
    <property type="match status" value="1"/>
</dbReference>
<name>A0A7X5F644_9HYPH</name>
<comment type="caution">
    <text evidence="1">The sequence shown here is derived from an EMBL/GenBank/DDBJ whole genome shotgun (WGS) entry which is preliminary data.</text>
</comment>
<dbReference type="Proteomes" id="UP000586722">
    <property type="component" value="Unassembled WGS sequence"/>
</dbReference>
<proteinExistence type="predicted"/>
<dbReference type="EMBL" id="JAABLQ010000004">
    <property type="protein sequence ID" value="NBN80478.1"/>
    <property type="molecule type" value="Genomic_DNA"/>
</dbReference>
<reference evidence="2" key="1">
    <citation type="submission" date="2020-01" db="EMBL/GenBank/DDBJ databases">
        <authorList>
            <person name="Fang Y."/>
            <person name="Sun R."/>
            <person name="Nie L."/>
            <person name="He J."/>
            <person name="Hao L."/>
            <person name="Wang L."/>
            <person name="Su S."/>
            <person name="Lv E."/>
            <person name="Zhang Z."/>
            <person name="Xie R."/>
            <person name="Liu H."/>
        </authorList>
    </citation>
    <scope>NUCLEOTIDE SEQUENCE [LARGE SCALE GENOMIC DNA]</scope>
    <source>
        <strain evidence="2">XCT-53</strain>
    </source>
</reference>
<evidence type="ECO:0000313" key="1">
    <source>
        <dbReference type="EMBL" id="NBN80478.1"/>
    </source>
</evidence>
<evidence type="ECO:0000313" key="2">
    <source>
        <dbReference type="Proteomes" id="UP000586722"/>
    </source>
</evidence>
<dbReference type="AlphaFoldDB" id="A0A7X5F644"/>
<dbReference type="InterPro" id="IPR009389">
    <property type="entry name" value="DUF1045"/>
</dbReference>